<evidence type="ECO:0000313" key="3">
    <source>
        <dbReference type="Proteomes" id="UP000238042"/>
    </source>
</evidence>
<keyword evidence="1" id="KW-0472">Membrane</keyword>
<feature type="transmembrane region" description="Helical" evidence="1">
    <location>
        <begin position="328"/>
        <end position="348"/>
    </location>
</feature>
<feature type="transmembrane region" description="Helical" evidence="1">
    <location>
        <begin position="234"/>
        <end position="253"/>
    </location>
</feature>
<name>A0A2S8A7F9_9FLAO</name>
<evidence type="ECO:0000256" key="1">
    <source>
        <dbReference type="SAM" id="Phobius"/>
    </source>
</evidence>
<evidence type="ECO:0000313" key="2">
    <source>
        <dbReference type="EMBL" id="PQL90505.1"/>
    </source>
</evidence>
<accession>A0A2S8A7F9</accession>
<keyword evidence="1" id="KW-0812">Transmembrane</keyword>
<feature type="transmembrane region" description="Helical" evidence="1">
    <location>
        <begin position="265"/>
        <end position="283"/>
    </location>
</feature>
<organism evidence="2 3">
    <name type="scientific">Apibacter adventoris</name>
    <dbReference type="NCBI Taxonomy" id="1679466"/>
    <lineage>
        <taxon>Bacteria</taxon>
        <taxon>Pseudomonadati</taxon>
        <taxon>Bacteroidota</taxon>
        <taxon>Flavobacteriia</taxon>
        <taxon>Flavobacteriales</taxon>
        <taxon>Weeksellaceae</taxon>
        <taxon>Apibacter</taxon>
    </lineage>
</organism>
<sequence length="366" mass="43409">MILKFMDYFNYEKLIVKGFYINYEAGFIRRGLFGSILLFLAKNISINPFKFQIIFEVILIAFLMYLIIKDFYKYKIQPYILFGSFMLLNIIAYKMFFTLDVFMFIFFILQMNLINKINTFNIKIITINLTSIFMILIHEAYFIFTFFPILYLLNVNSLSAQNIKKLFLLFPSFIVFLLVGICFNGFGVDINVIINSWGEFGTMHLKEIGELYWVFNSSDEVIMWKIPIFKSHPIYLLGFLLNTILIFFCMLIYLNKNFQSKSNNIFTFLMCQYIAIILISLIAVDYVRWFWLSNIITIFTLIYVKTNNGFLKIVNLKLTNKLYSVNKFILLFIGLPLGASWSPTQFIYTMPIKHFFDFGKRFLLLF</sequence>
<proteinExistence type="predicted"/>
<reference evidence="2 3" key="1">
    <citation type="submission" date="2018-02" db="EMBL/GenBank/DDBJ databases">
        <title>Genome sequences of Apibacter spp., gut symbionts of Asian honey bees.</title>
        <authorList>
            <person name="Kwong W.K."/>
            <person name="Steele M.I."/>
            <person name="Moran N.A."/>
        </authorList>
    </citation>
    <scope>NUCLEOTIDE SEQUENCE [LARGE SCALE GENOMIC DNA]</scope>
    <source>
        <strain evidence="3">wkB301</strain>
    </source>
</reference>
<dbReference type="Proteomes" id="UP000238042">
    <property type="component" value="Unassembled WGS sequence"/>
</dbReference>
<feature type="transmembrane region" description="Helical" evidence="1">
    <location>
        <begin position="51"/>
        <end position="68"/>
    </location>
</feature>
<dbReference type="AlphaFoldDB" id="A0A2S8A7F9"/>
<feature type="transmembrane region" description="Helical" evidence="1">
    <location>
        <begin position="289"/>
        <end position="307"/>
    </location>
</feature>
<comment type="caution">
    <text evidence="2">The sequence shown here is derived from an EMBL/GenBank/DDBJ whole genome shotgun (WGS) entry which is preliminary data.</text>
</comment>
<feature type="transmembrane region" description="Helical" evidence="1">
    <location>
        <begin position="27"/>
        <end position="45"/>
    </location>
</feature>
<feature type="transmembrane region" description="Helical" evidence="1">
    <location>
        <begin position="129"/>
        <end position="154"/>
    </location>
</feature>
<feature type="transmembrane region" description="Helical" evidence="1">
    <location>
        <begin position="80"/>
        <end position="109"/>
    </location>
</feature>
<keyword evidence="3" id="KW-1185">Reference proteome</keyword>
<dbReference type="EMBL" id="PSZM01000046">
    <property type="protein sequence ID" value="PQL90505.1"/>
    <property type="molecule type" value="Genomic_DNA"/>
</dbReference>
<feature type="transmembrane region" description="Helical" evidence="1">
    <location>
        <begin position="166"/>
        <end position="186"/>
    </location>
</feature>
<keyword evidence="1" id="KW-1133">Transmembrane helix</keyword>
<protein>
    <submittedName>
        <fullName evidence="2">Uncharacterized protein</fullName>
    </submittedName>
</protein>
<gene>
    <name evidence="2" type="ORF">C4S77_11495</name>
</gene>